<keyword evidence="4" id="KW-1185">Reference proteome</keyword>
<dbReference type="RefSeq" id="WP_120193356.1">
    <property type="nucleotide sequence ID" value="NZ_RAPK01000009.1"/>
</dbReference>
<feature type="compositionally biased region" description="Basic residues" evidence="1">
    <location>
        <begin position="98"/>
        <end position="109"/>
    </location>
</feature>
<feature type="transmembrane region" description="Helical" evidence="2">
    <location>
        <begin position="30"/>
        <end position="50"/>
    </location>
</feature>
<dbReference type="InterPro" id="IPR048110">
    <property type="entry name" value="SA1362/YqhP-like"/>
</dbReference>
<dbReference type="Proteomes" id="UP000285120">
    <property type="component" value="Unassembled WGS sequence"/>
</dbReference>
<organism evidence="3 4">
    <name type="scientific">Sinobaca qinghaiensis</name>
    <dbReference type="NCBI Taxonomy" id="342944"/>
    <lineage>
        <taxon>Bacteria</taxon>
        <taxon>Bacillati</taxon>
        <taxon>Bacillota</taxon>
        <taxon>Bacilli</taxon>
        <taxon>Bacillales</taxon>
        <taxon>Sporolactobacillaceae</taxon>
        <taxon>Sinobaca</taxon>
    </lineage>
</organism>
<keyword evidence="2" id="KW-0472">Membrane</keyword>
<sequence>MSSLLRRPFLLLLFGLAAFGLGNQLLTNPISFLISLVIGLAIAVGLYFLFTKVIMKKMTQRQYQPHTPPRSKAANARRGGSAAPAKSHYKAAGSQAKPVKKRSTKAIARKRSDTHLTVIEGKKNRKKNRALF</sequence>
<evidence type="ECO:0000313" key="4">
    <source>
        <dbReference type="Proteomes" id="UP000285120"/>
    </source>
</evidence>
<feature type="compositionally biased region" description="Basic residues" evidence="1">
    <location>
        <begin position="123"/>
        <end position="132"/>
    </location>
</feature>
<accession>A0A419V395</accession>
<proteinExistence type="predicted"/>
<evidence type="ECO:0000256" key="2">
    <source>
        <dbReference type="SAM" id="Phobius"/>
    </source>
</evidence>
<keyword evidence="2" id="KW-1133">Transmembrane helix</keyword>
<dbReference type="EMBL" id="RAPK01000009">
    <property type="protein sequence ID" value="RKD72968.1"/>
    <property type="molecule type" value="Genomic_DNA"/>
</dbReference>
<reference evidence="3 4" key="1">
    <citation type="submission" date="2018-09" db="EMBL/GenBank/DDBJ databases">
        <title>Genomic Encyclopedia of Archaeal and Bacterial Type Strains, Phase II (KMG-II): from individual species to whole genera.</title>
        <authorList>
            <person name="Goeker M."/>
        </authorList>
    </citation>
    <scope>NUCLEOTIDE SEQUENCE [LARGE SCALE GENOMIC DNA]</scope>
    <source>
        <strain evidence="3 4">DSM 17008</strain>
    </source>
</reference>
<protein>
    <submittedName>
        <fullName evidence="3">Uncharacterized protein</fullName>
    </submittedName>
</protein>
<feature type="region of interest" description="Disordered" evidence="1">
    <location>
        <begin position="60"/>
        <end position="132"/>
    </location>
</feature>
<dbReference type="OrthoDB" id="2989424at2"/>
<keyword evidence="2" id="KW-0812">Transmembrane</keyword>
<evidence type="ECO:0000256" key="1">
    <source>
        <dbReference type="SAM" id="MobiDB-lite"/>
    </source>
</evidence>
<gene>
    <name evidence="3" type="ORF">ATL39_2165</name>
</gene>
<dbReference type="AlphaFoldDB" id="A0A419V395"/>
<dbReference type="NCBIfam" id="NF041554">
    <property type="entry name" value="SA1362_fam"/>
    <property type="match status" value="1"/>
</dbReference>
<name>A0A419V395_9BACL</name>
<evidence type="ECO:0000313" key="3">
    <source>
        <dbReference type="EMBL" id="RKD72968.1"/>
    </source>
</evidence>
<comment type="caution">
    <text evidence="3">The sequence shown here is derived from an EMBL/GenBank/DDBJ whole genome shotgun (WGS) entry which is preliminary data.</text>
</comment>